<protein>
    <submittedName>
        <fullName evidence="2">Uncharacterized protein</fullName>
    </submittedName>
</protein>
<feature type="repeat" description="TPR" evidence="1">
    <location>
        <begin position="336"/>
        <end position="369"/>
    </location>
</feature>
<evidence type="ECO:0000256" key="1">
    <source>
        <dbReference type="PROSITE-ProRule" id="PRU00339"/>
    </source>
</evidence>
<sequence length="386" mass="44060">MMFYKIAVCITFLYLVGCNTTKVQQVEQQIELEQLLNHSLFNKLDTPSEYSIFELPNAEKETFLAYAEKQKQSEIRHDRIIYNYLESNLANFKYHGDTLTSAQALKLSQGNCISLAVLTQSYAQALGLETSFQEVTSQPVYAKENNVVYVASHFRTRVYAPKVEKKDDNIVEFFRASTLIDYFPTRRSFYSSSADYNDLVSKFYSNLAATALADKQLDIAYSLILQANKYTPNDPELFNIAGILHRRAGDLQSAKNIYQTALSNNEISINLISNYQLLAKKLGDKELVKELTSQLVNKEKDPYELLVIAKNDLQAGHAHQAKAHLEQAITKAPYIAELYLELAKVRYQQGNIKQTQTLLEKAIELERDNQKIDVYQAKLLSLQMDK</sequence>
<dbReference type="EMBL" id="CP040558">
    <property type="protein sequence ID" value="QCU75710.1"/>
    <property type="molecule type" value="Genomic_DNA"/>
</dbReference>
<reference evidence="2 3" key="1">
    <citation type="submission" date="2019-05" db="EMBL/GenBank/DDBJ databases">
        <title>Complete genome sequence of Pseudoalteromonas sp. 16-SW-7(T) isolated from the Okhotsk Sea, Russia.</title>
        <authorList>
            <person name="Nguyen T.H."/>
            <person name="Nedashkovskaya O.I."/>
            <person name="Kim S.-G."/>
        </authorList>
    </citation>
    <scope>NUCLEOTIDE SEQUENCE [LARGE SCALE GENOMIC DNA]</scope>
    <source>
        <strain evidence="2 3">16-SW-7</strain>
    </source>
</reference>
<dbReference type="SMART" id="SM00028">
    <property type="entry name" value="TPR"/>
    <property type="match status" value="3"/>
</dbReference>
<gene>
    <name evidence="2" type="ORF">FFU37_15105</name>
</gene>
<evidence type="ECO:0000313" key="2">
    <source>
        <dbReference type="EMBL" id="QCU75710.1"/>
    </source>
</evidence>
<dbReference type="PROSITE" id="PS50005">
    <property type="entry name" value="TPR"/>
    <property type="match status" value="1"/>
</dbReference>
<dbReference type="SUPFAM" id="SSF48452">
    <property type="entry name" value="TPR-like"/>
    <property type="match status" value="1"/>
</dbReference>
<name>A0A4P9J423_9GAMM</name>
<dbReference type="RefSeq" id="WP_138489832.1">
    <property type="nucleotide sequence ID" value="NZ_CP040558.1"/>
</dbReference>
<dbReference type="GeneID" id="88776990"/>
<dbReference type="InterPro" id="IPR019734">
    <property type="entry name" value="TPR_rpt"/>
</dbReference>
<proteinExistence type="predicted"/>
<keyword evidence="1" id="KW-0802">TPR repeat</keyword>
<dbReference type="Pfam" id="PF14559">
    <property type="entry name" value="TPR_19"/>
    <property type="match status" value="1"/>
</dbReference>
<dbReference type="KEGG" id="pdv:FFU37_15105"/>
<dbReference type="AlphaFoldDB" id="A0A4P9J423"/>
<evidence type="ECO:0000313" key="3">
    <source>
        <dbReference type="Proteomes" id="UP000310065"/>
    </source>
</evidence>
<dbReference type="Gene3D" id="1.25.40.10">
    <property type="entry name" value="Tetratricopeptide repeat domain"/>
    <property type="match status" value="2"/>
</dbReference>
<dbReference type="Proteomes" id="UP000310065">
    <property type="component" value="Chromosome L1"/>
</dbReference>
<accession>A0A4P9J423</accession>
<dbReference type="InterPro" id="IPR011990">
    <property type="entry name" value="TPR-like_helical_dom_sf"/>
</dbReference>
<organism evidence="2 3">
    <name type="scientific">Pseudoalteromonas distincta</name>
    <dbReference type="NCBI Taxonomy" id="77608"/>
    <lineage>
        <taxon>Bacteria</taxon>
        <taxon>Pseudomonadati</taxon>
        <taxon>Pseudomonadota</taxon>
        <taxon>Gammaproteobacteria</taxon>
        <taxon>Alteromonadales</taxon>
        <taxon>Pseudoalteromonadaceae</taxon>
        <taxon>Pseudoalteromonas</taxon>
    </lineage>
</organism>